<dbReference type="Pfam" id="PF18648">
    <property type="entry name" value="ADPRTs_Tse2"/>
    <property type="match status" value="1"/>
</dbReference>
<evidence type="ECO:0000259" key="1">
    <source>
        <dbReference type="Pfam" id="PF18648"/>
    </source>
</evidence>
<evidence type="ECO:0000313" key="2">
    <source>
        <dbReference type="EMBL" id="TRX89862.1"/>
    </source>
</evidence>
<dbReference type="OrthoDB" id="10266325at2759"/>
<dbReference type="EMBL" id="VFLP01000062">
    <property type="protein sequence ID" value="TRX89862.1"/>
    <property type="molecule type" value="Genomic_DNA"/>
</dbReference>
<feature type="domain" description="Tse2 ADP-ribosyltransferase toxin" evidence="1">
    <location>
        <begin position="24"/>
        <end position="116"/>
    </location>
</feature>
<dbReference type="InterPro" id="IPR041018">
    <property type="entry name" value="ADPRTs_Tse2"/>
</dbReference>
<gene>
    <name evidence="2" type="ORF">FHL15_009295</name>
</gene>
<proteinExistence type="predicted"/>
<dbReference type="Proteomes" id="UP000319160">
    <property type="component" value="Unassembled WGS sequence"/>
</dbReference>
<comment type="caution">
    <text evidence="2">The sequence shown here is derived from an EMBL/GenBank/DDBJ whole genome shotgun (WGS) entry which is preliminary data.</text>
</comment>
<sequence length="158" mass="18365">MFSALTLRREFSVKAIYSTFPATLLFYSARQKPSLYEEREGRDRPNDLYEDRVNLGRNGLVYPGVFKDPSTSNGATMFPNTFMMQELIRLNYDEALEREDEGQQVNIPFIYTVPKDLNQALDEFYSKHAKQETANEWLDKHPFQSAIADDADAKWMSM</sequence>
<organism evidence="2 3">
    <name type="scientific">Xylaria flabelliformis</name>
    <dbReference type="NCBI Taxonomy" id="2512241"/>
    <lineage>
        <taxon>Eukaryota</taxon>
        <taxon>Fungi</taxon>
        <taxon>Dikarya</taxon>
        <taxon>Ascomycota</taxon>
        <taxon>Pezizomycotina</taxon>
        <taxon>Sordariomycetes</taxon>
        <taxon>Xylariomycetidae</taxon>
        <taxon>Xylariales</taxon>
        <taxon>Xylariaceae</taxon>
        <taxon>Xylaria</taxon>
    </lineage>
</organism>
<keyword evidence="3" id="KW-1185">Reference proteome</keyword>
<reference evidence="3" key="1">
    <citation type="submission" date="2019-06" db="EMBL/GenBank/DDBJ databases">
        <title>Draft genome sequence of the griseofulvin-producing fungus Xylaria cubensis strain G536.</title>
        <authorList>
            <person name="Mead M.E."/>
            <person name="Raja H.A."/>
            <person name="Steenwyk J.L."/>
            <person name="Knowles S.L."/>
            <person name="Oberlies N.H."/>
            <person name="Rokas A."/>
        </authorList>
    </citation>
    <scope>NUCLEOTIDE SEQUENCE [LARGE SCALE GENOMIC DNA]</scope>
    <source>
        <strain evidence="3">G536</strain>
    </source>
</reference>
<evidence type="ECO:0000313" key="3">
    <source>
        <dbReference type="Proteomes" id="UP000319160"/>
    </source>
</evidence>
<accession>A0A553HPH7</accession>
<dbReference type="AlphaFoldDB" id="A0A553HPH7"/>
<name>A0A553HPH7_9PEZI</name>
<protein>
    <recommendedName>
        <fullName evidence="1">Tse2 ADP-ribosyltransferase toxin domain-containing protein</fullName>
    </recommendedName>
</protein>